<dbReference type="PANTHER" id="PTHR43649:SF12">
    <property type="entry name" value="DIACETYLCHITOBIOSE BINDING PROTEIN DASA"/>
    <property type="match status" value="1"/>
</dbReference>
<dbReference type="SUPFAM" id="SSF53850">
    <property type="entry name" value="Periplasmic binding protein-like II"/>
    <property type="match status" value="1"/>
</dbReference>
<dbReference type="PANTHER" id="PTHR43649">
    <property type="entry name" value="ARABINOSE-BINDING PROTEIN-RELATED"/>
    <property type="match status" value="1"/>
</dbReference>
<accession>A0ABV1L0Y7</accession>
<evidence type="ECO:0000256" key="3">
    <source>
        <dbReference type="ARBA" id="ARBA00023163"/>
    </source>
</evidence>
<reference evidence="5 6" key="1">
    <citation type="journal article" date="2023" name="Genome Announc.">
        <title>Pan-Genome Analyses of the Genus Cohnella and Proposal of the Novel Species Cohnella silvisoli sp. nov., Isolated from Forest Soil.</title>
        <authorList>
            <person name="Wang C."/>
            <person name="Mao L."/>
            <person name="Bao G."/>
            <person name="Zhu H."/>
        </authorList>
    </citation>
    <scope>NUCLEOTIDE SEQUENCE [LARGE SCALE GENOMIC DNA]</scope>
    <source>
        <strain evidence="5 6">NL03-T5-1</strain>
    </source>
</reference>
<dbReference type="SMART" id="SM00345">
    <property type="entry name" value="HTH_GNTR"/>
    <property type="match status" value="1"/>
</dbReference>
<keyword evidence="2" id="KW-0238">DNA-binding</keyword>
<evidence type="ECO:0000313" key="5">
    <source>
        <dbReference type="EMBL" id="MEQ4485964.1"/>
    </source>
</evidence>
<evidence type="ECO:0000259" key="4">
    <source>
        <dbReference type="PROSITE" id="PS50949"/>
    </source>
</evidence>
<dbReference type="Gene3D" id="1.10.10.10">
    <property type="entry name" value="Winged helix-like DNA-binding domain superfamily/Winged helix DNA-binding domain"/>
    <property type="match status" value="1"/>
</dbReference>
<dbReference type="Pfam" id="PF13416">
    <property type="entry name" value="SBP_bac_8"/>
    <property type="match status" value="1"/>
</dbReference>
<dbReference type="RefSeq" id="WP_232189050.1">
    <property type="nucleotide sequence ID" value="NZ_JAIOAP010000017.1"/>
</dbReference>
<dbReference type="Proteomes" id="UP001493487">
    <property type="component" value="Unassembled WGS sequence"/>
</dbReference>
<dbReference type="InterPro" id="IPR000524">
    <property type="entry name" value="Tscrpt_reg_HTH_GntR"/>
</dbReference>
<dbReference type="InterPro" id="IPR036388">
    <property type="entry name" value="WH-like_DNA-bd_sf"/>
</dbReference>
<dbReference type="InterPro" id="IPR006059">
    <property type="entry name" value="SBP"/>
</dbReference>
<keyword evidence="1" id="KW-0805">Transcription regulation</keyword>
<gene>
    <name evidence="5" type="ORF">QJS35_26650</name>
</gene>
<dbReference type="PROSITE" id="PS50949">
    <property type="entry name" value="HTH_GNTR"/>
    <property type="match status" value="1"/>
</dbReference>
<proteinExistence type="predicted"/>
<evidence type="ECO:0000256" key="1">
    <source>
        <dbReference type="ARBA" id="ARBA00023015"/>
    </source>
</evidence>
<keyword evidence="3" id="KW-0804">Transcription</keyword>
<dbReference type="Gene3D" id="3.40.190.10">
    <property type="entry name" value="Periplasmic binding protein-like II"/>
    <property type="match status" value="1"/>
</dbReference>
<dbReference type="EMBL" id="JASKHM010000018">
    <property type="protein sequence ID" value="MEQ4485964.1"/>
    <property type="molecule type" value="Genomic_DNA"/>
</dbReference>
<comment type="caution">
    <text evidence="5">The sequence shown here is derived from an EMBL/GenBank/DDBJ whole genome shotgun (WGS) entry which is preliminary data.</text>
</comment>
<dbReference type="SUPFAM" id="SSF46785">
    <property type="entry name" value="Winged helix' DNA-binding domain"/>
    <property type="match status" value="1"/>
</dbReference>
<dbReference type="InterPro" id="IPR050490">
    <property type="entry name" value="Bact_solute-bd_prot1"/>
</dbReference>
<organism evidence="5 6">
    <name type="scientific">Cohnella silvisoli</name>
    <dbReference type="NCBI Taxonomy" id="2873699"/>
    <lineage>
        <taxon>Bacteria</taxon>
        <taxon>Bacillati</taxon>
        <taxon>Bacillota</taxon>
        <taxon>Bacilli</taxon>
        <taxon>Bacillales</taxon>
        <taxon>Paenibacillaceae</taxon>
        <taxon>Cohnella</taxon>
    </lineage>
</organism>
<evidence type="ECO:0000313" key="6">
    <source>
        <dbReference type="Proteomes" id="UP001493487"/>
    </source>
</evidence>
<evidence type="ECO:0000256" key="2">
    <source>
        <dbReference type="ARBA" id="ARBA00023125"/>
    </source>
</evidence>
<protein>
    <submittedName>
        <fullName evidence="5">Extracellular solute-binding protein</fullName>
    </submittedName>
</protein>
<dbReference type="InterPro" id="IPR036390">
    <property type="entry name" value="WH_DNA-bd_sf"/>
</dbReference>
<dbReference type="Pfam" id="PF00392">
    <property type="entry name" value="GntR"/>
    <property type="match status" value="1"/>
</dbReference>
<dbReference type="CDD" id="cd07377">
    <property type="entry name" value="WHTH_GntR"/>
    <property type="match status" value="1"/>
</dbReference>
<feature type="domain" description="HTH gntR-type" evidence="4">
    <location>
        <begin position="6"/>
        <end position="74"/>
    </location>
</feature>
<dbReference type="PRINTS" id="PR00035">
    <property type="entry name" value="HTHGNTR"/>
</dbReference>
<name>A0ABV1L0Y7_9BACL</name>
<keyword evidence="6" id="KW-1185">Reference proteome</keyword>
<sequence length="460" mass="52722">MQRENEFLYMKLYNTLKEQILTGALKPGHFLLPEHELCKHYKLSRNSVRKALEELQKDGFVVKRVGLGTMVSLELEIPEPDQKVLHILAPSPATFADEGLPIILKAFQQRYPDVEVRLLHLPSDRYAESLRLSGEMGINPDLVLISDVHYSEMKNAAAFQNLKAELSEELQGIYPKLIHPFLLDHEIIAVPITFTPVFLAYNAKLFEKANISEPSPDWNYEDFVHAAGKLTIESDDVIEQFGFSMHPTIYRWPVFLLQNGLTPKTKRNTSEIVHQSLSMLQKLLFRQRVATTYLDLSRKGNPFIREMSAMTLTTTFEMASWKEEDIPFEPRFASLPFGDHQATLLQANALMIPSSSIHADLALAFVQTALDPDVQKDFCINKPFLSVFEGVNTAVSDNKKLHSLNIERNLLDNNYFLHELFTETMIEEFMSEMHLFWLGLESSSLLSKKFENIMNLEEEN</sequence>